<feature type="domain" description="SIS" evidence="1">
    <location>
        <begin position="39"/>
        <end position="212"/>
    </location>
</feature>
<dbReference type="Gene3D" id="3.40.50.10490">
    <property type="entry name" value="Glucose-6-phosphate isomerase like protein, domain 1"/>
    <property type="match status" value="1"/>
</dbReference>
<name>A0ABU0ZQV1_9ACTN</name>
<sequence length="249" mass="26357">MTARGEGVTGARYALGVREILAAAVEEELPAIQKAAELVAHSFAREGVFYVFGSGHSHMFGEEAFYRAGGAVRVCPILKGPHMLHEGAVRSTVLEREKGHAEALLEGYRLEGGRDVLLIASNSGANPLPLEVAGVGRERGVPLIAITSRRYATSIERPGPRLHDLADVVVDNHCPPGDALVELGSGLPACGPSSTVVGMTLLNAIIVEALGIQLRAGETPQVFMSANMSGADRHNSRMVREMSSLVPHL</sequence>
<dbReference type="EMBL" id="JAVHUY010000041">
    <property type="protein sequence ID" value="MDQ7909402.1"/>
    <property type="molecule type" value="Genomic_DNA"/>
</dbReference>
<dbReference type="CDD" id="cd05013">
    <property type="entry name" value="SIS_RpiR"/>
    <property type="match status" value="1"/>
</dbReference>
<dbReference type="InterPro" id="IPR001347">
    <property type="entry name" value="SIS_dom"/>
</dbReference>
<comment type="caution">
    <text evidence="2">The sequence shown here is derived from an EMBL/GenBank/DDBJ whole genome shotgun (WGS) entry which is preliminary data.</text>
</comment>
<proteinExistence type="predicted"/>
<dbReference type="Pfam" id="PF13580">
    <property type="entry name" value="SIS_2"/>
    <property type="match status" value="1"/>
</dbReference>
<protein>
    <submittedName>
        <fullName evidence="2">SIS domain-containing protein</fullName>
    </submittedName>
</protein>
<accession>A0ABU0ZQV1</accession>
<reference evidence="2 3" key="1">
    <citation type="submission" date="2023-08" db="EMBL/GenBank/DDBJ databases">
        <title>Phytohabitans sansha sp. nov., isolated from marine sediment.</title>
        <authorList>
            <person name="Zhao Y."/>
            <person name="Yi K."/>
        </authorList>
    </citation>
    <scope>NUCLEOTIDE SEQUENCE [LARGE SCALE GENOMIC DNA]</scope>
    <source>
        <strain evidence="2 3">ZYX-F-186</strain>
    </source>
</reference>
<dbReference type="NCBIfam" id="NF002805">
    <property type="entry name" value="PRK02947.1"/>
    <property type="match status" value="1"/>
</dbReference>
<dbReference type="RefSeq" id="WP_308716662.1">
    <property type="nucleotide sequence ID" value="NZ_JAVHUY010000041.1"/>
</dbReference>
<evidence type="ECO:0000313" key="3">
    <source>
        <dbReference type="Proteomes" id="UP001230908"/>
    </source>
</evidence>
<keyword evidence="3" id="KW-1185">Reference proteome</keyword>
<evidence type="ECO:0000259" key="1">
    <source>
        <dbReference type="PROSITE" id="PS51464"/>
    </source>
</evidence>
<gene>
    <name evidence="2" type="ORF">RB614_33255</name>
</gene>
<dbReference type="InterPro" id="IPR046348">
    <property type="entry name" value="SIS_dom_sf"/>
</dbReference>
<dbReference type="InterPro" id="IPR035472">
    <property type="entry name" value="RpiR-like_SIS"/>
</dbReference>
<dbReference type="PROSITE" id="PS51464">
    <property type="entry name" value="SIS"/>
    <property type="match status" value="1"/>
</dbReference>
<organism evidence="2 3">
    <name type="scientific">Phytohabitans maris</name>
    <dbReference type="NCBI Taxonomy" id="3071409"/>
    <lineage>
        <taxon>Bacteria</taxon>
        <taxon>Bacillati</taxon>
        <taxon>Actinomycetota</taxon>
        <taxon>Actinomycetes</taxon>
        <taxon>Micromonosporales</taxon>
        <taxon>Micromonosporaceae</taxon>
    </lineage>
</organism>
<dbReference type="Proteomes" id="UP001230908">
    <property type="component" value="Unassembled WGS sequence"/>
</dbReference>
<dbReference type="SUPFAM" id="SSF53697">
    <property type="entry name" value="SIS domain"/>
    <property type="match status" value="1"/>
</dbReference>
<evidence type="ECO:0000313" key="2">
    <source>
        <dbReference type="EMBL" id="MDQ7909402.1"/>
    </source>
</evidence>